<organism evidence="1 2">
    <name type="scientific">Candidatus Collierbacteria bacterium GW2011_GWB1_44_6</name>
    <dbReference type="NCBI Taxonomy" id="1618384"/>
    <lineage>
        <taxon>Bacteria</taxon>
        <taxon>Candidatus Collieribacteriota</taxon>
    </lineage>
</organism>
<protein>
    <submittedName>
        <fullName evidence="1">Uncharacterized protein</fullName>
    </submittedName>
</protein>
<dbReference type="AlphaFoldDB" id="A0A0G1JLR1"/>
<sequence>MFGEPIDIEKKGIDIFPEMKPLLNFDGGEVQFNHKEKKYIISSFADDTEKGKKKMCFGLWEELGSQRVPVGFFDASFVPSINKVCLDVKMHDEFKNLPDKFKNLDNIGYDITEVHSGMAEKDAVAVDLDYRHTGIADILNAQTLVVFQALGATEVAYFEDQTVRSASSNKHIPQFKNIDGLIQNQHHTPSMKSSFYSKWSMSHEIDEIPDPYTKTPVYITRIIPHLSSLQISMLNEIGMKPVEERNVSE</sequence>
<dbReference type="EMBL" id="LCJG01000040">
    <property type="protein sequence ID" value="KKT72323.1"/>
    <property type="molecule type" value="Genomic_DNA"/>
</dbReference>
<evidence type="ECO:0000313" key="2">
    <source>
        <dbReference type="Proteomes" id="UP000034835"/>
    </source>
</evidence>
<proteinExistence type="predicted"/>
<gene>
    <name evidence="1" type="ORF">UW68_C0040G0005</name>
</gene>
<reference evidence="1 2" key="1">
    <citation type="journal article" date="2015" name="Nature">
        <title>rRNA introns, odd ribosomes, and small enigmatic genomes across a large radiation of phyla.</title>
        <authorList>
            <person name="Brown C.T."/>
            <person name="Hug L.A."/>
            <person name="Thomas B.C."/>
            <person name="Sharon I."/>
            <person name="Castelle C.J."/>
            <person name="Singh A."/>
            <person name="Wilkins M.J."/>
            <person name="Williams K.H."/>
            <person name="Banfield J.F."/>
        </authorList>
    </citation>
    <scope>NUCLEOTIDE SEQUENCE [LARGE SCALE GENOMIC DNA]</scope>
</reference>
<evidence type="ECO:0000313" key="1">
    <source>
        <dbReference type="EMBL" id="KKT72323.1"/>
    </source>
</evidence>
<accession>A0A0G1JLR1</accession>
<dbReference type="Proteomes" id="UP000034835">
    <property type="component" value="Unassembled WGS sequence"/>
</dbReference>
<comment type="caution">
    <text evidence="1">The sequence shown here is derived from an EMBL/GenBank/DDBJ whole genome shotgun (WGS) entry which is preliminary data.</text>
</comment>
<name>A0A0G1JLR1_9BACT</name>